<dbReference type="RefSeq" id="WP_129943677.1">
    <property type="nucleotide sequence ID" value="NZ_WKMC01000044.1"/>
</dbReference>
<keyword evidence="4 7" id="KW-0812">Transmembrane</keyword>
<comment type="subcellular location">
    <subcellularLocation>
        <location evidence="1">Cell membrane</location>
        <topology evidence="1">Multi-pass membrane protein</topology>
    </subcellularLocation>
</comment>
<organism evidence="8 9">
    <name type="scientific">Parabacteroides distasonis</name>
    <dbReference type="NCBI Taxonomy" id="823"/>
    <lineage>
        <taxon>Bacteria</taxon>
        <taxon>Pseudomonadati</taxon>
        <taxon>Bacteroidota</taxon>
        <taxon>Bacteroidia</taxon>
        <taxon>Bacteroidales</taxon>
        <taxon>Tannerellaceae</taxon>
        <taxon>Parabacteroides</taxon>
    </lineage>
</organism>
<protein>
    <submittedName>
        <fullName evidence="8">MFS transporter</fullName>
    </submittedName>
</protein>
<dbReference type="PANTHER" id="PTHR23517:SF3">
    <property type="entry name" value="INTEGRAL MEMBRANE TRANSPORT PROTEIN"/>
    <property type="match status" value="1"/>
</dbReference>
<gene>
    <name evidence="8" type="ORF">GKD66_21545</name>
</gene>
<dbReference type="PANTHER" id="PTHR23517">
    <property type="entry name" value="RESISTANCE PROTEIN MDTM, PUTATIVE-RELATED-RELATED"/>
    <property type="match status" value="1"/>
</dbReference>
<keyword evidence="2" id="KW-0813">Transport</keyword>
<reference evidence="8 9" key="1">
    <citation type="journal article" date="2019" name="Nat. Med.">
        <title>A library of human gut bacterial isolates paired with longitudinal multiomics data enables mechanistic microbiome research.</title>
        <authorList>
            <person name="Poyet M."/>
            <person name="Groussin M."/>
            <person name="Gibbons S.M."/>
            <person name="Avila-Pacheco J."/>
            <person name="Jiang X."/>
            <person name="Kearney S.M."/>
            <person name="Perrotta A.R."/>
            <person name="Berdy B."/>
            <person name="Zhao S."/>
            <person name="Lieberman T.D."/>
            <person name="Swanson P.K."/>
            <person name="Smith M."/>
            <person name="Roesemann S."/>
            <person name="Alexander J.E."/>
            <person name="Rich S.A."/>
            <person name="Livny J."/>
            <person name="Vlamakis H."/>
            <person name="Clish C."/>
            <person name="Bullock K."/>
            <person name="Deik A."/>
            <person name="Scott J."/>
            <person name="Pierce K.A."/>
            <person name="Xavier R.J."/>
            <person name="Alm E.J."/>
        </authorList>
    </citation>
    <scope>NUCLEOTIDE SEQUENCE [LARGE SCALE GENOMIC DNA]</scope>
    <source>
        <strain evidence="8 9">BIOML-A32</strain>
    </source>
</reference>
<dbReference type="AlphaFoldDB" id="A0A7K0HR32"/>
<evidence type="ECO:0000313" key="8">
    <source>
        <dbReference type="EMBL" id="MRZ52749.1"/>
    </source>
</evidence>
<keyword evidence="5 7" id="KW-1133">Transmembrane helix</keyword>
<feature type="transmembrane region" description="Helical" evidence="7">
    <location>
        <begin position="78"/>
        <end position="96"/>
    </location>
</feature>
<feature type="transmembrane region" description="Helical" evidence="7">
    <location>
        <begin position="377"/>
        <end position="397"/>
    </location>
</feature>
<dbReference type="Proteomes" id="UP000441358">
    <property type="component" value="Unassembled WGS sequence"/>
</dbReference>
<evidence type="ECO:0000256" key="7">
    <source>
        <dbReference type="SAM" id="Phobius"/>
    </source>
</evidence>
<feature type="transmembrane region" description="Helical" evidence="7">
    <location>
        <begin position="254"/>
        <end position="272"/>
    </location>
</feature>
<feature type="transmembrane region" description="Helical" evidence="7">
    <location>
        <begin position="145"/>
        <end position="168"/>
    </location>
</feature>
<dbReference type="InterPro" id="IPR036259">
    <property type="entry name" value="MFS_trans_sf"/>
</dbReference>
<evidence type="ECO:0000313" key="9">
    <source>
        <dbReference type="Proteomes" id="UP000441358"/>
    </source>
</evidence>
<feature type="transmembrane region" description="Helical" evidence="7">
    <location>
        <begin position="217"/>
        <end position="242"/>
    </location>
</feature>
<dbReference type="Gene3D" id="1.20.1250.20">
    <property type="entry name" value="MFS general substrate transporter like domains"/>
    <property type="match status" value="1"/>
</dbReference>
<dbReference type="InterPro" id="IPR011701">
    <property type="entry name" value="MFS"/>
</dbReference>
<dbReference type="GO" id="GO:0005886">
    <property type="term" value="C:plasma membrane"/>
    <property type="evidence" value="ECO:0007669"/>
    <property type="project" value="UniProtKB-SubCell"/>
</dbReference>
<feature type="transmembrane region" description="Helical" evidence="7">
    <location>
        <begin position="307"/>
        <end position="326"/>
    </location>
</feature>
<feature type="transmembrane region" description="Helical" evidence="7">
    <location>
        <begin position="180"/>
        <end position="197"/>
    </location>
</feature>
<dbReference type="Pfam" id="PF07690">
    <property type="entry name" value="MFS_1"/>
    <property type="match status" value="1"/>
</dbReference>
<dbReference type="EMBL" id="WKMC01000044">
    <property type="protein sequence ID" value="MRZ52749.1"/>
    <property type="molecule type" value="Genomic_DNA"/>
</dbReference>
<evidence type="ECO:0000256" key="6">
    <source>
        <dbReference type="ARBA" id="ARBA00023136"/>
    </source>
</evidence>
<evidence type="ECO:0000256" key="2">
    <source>
        <dbReference type="ARBA" id="ARBA00022448"/>
    </source>
</evidence>
<dbReference type="GO" id="GO:0022857">
    <property type="term" value="F:transmembrane transporter activity"/>
    <property type="evidence" value="ECO:0007669"/>
    <property type="project" value="InterPro"/>
</dbReference>
<feature type="transmembrane region" description="Helical" evidence="7">
    <location>
        <begin position="347"/>
        <end position="371"/>
    </location>
</feature>
<dbReference type="InterPro" id="IPR050171">
    <property type="entry name" value="MFS_Transporters"/>
</dbReference>
<feature type="transmembrane region" description="Helical" evidence="7">
    <location>
        <begin position="51"/>
        <end position="71"/>
    </location>
</feature>
<evidence type="ECO:0000256" key="3">
    <source>
        <dbReference type="ARBA" id="ARBA00022475"/>
    </source>
</evidence>
<evidence type="ECO:0000256" key="4">
    <source>
        <dbReference type="ARBA" id="ARBA00022692"/>
    </source>
</evidence>
<keyword evidence="6 7" id="KW-0472">Membrane</keyword>
<feature type="transmembrane region" description="Helical" evidence="7">
    <location>
        <begin position="16"/>
        <end position="39"/>
    </location>
</feature>
<name>A0A7K0HR32_PARDI</name>
<dbReference type="SUPFAM" id="SSF103473">
    <property type="entry name" value="MFS general substrate transporter"/>
    <property type="match status" value="2"/>
</dbReference>
<comment type="caution">
    <text evidence="8">The sequence shown here is derived from an EMBL/GenBank/DDBJ whole genome shotgun (WGS) entry which is preliminary data.</text>
</comment>
<feature type="transmembrane region" description="Helical" evidence="7">
    <location>
        <begin position="102"/>
        <end position="120"/>
    </location>
</feature>
<proteinExistence type="predicted"/>
<feature type="transmembrane region" description="Helical" evidence="7">
    <location>
        <begin position="281"/>
        <end position="301"/>
    </location>
</feature>
<evidence type="ECO:0000256" key="1">
    <source>
        <dbReference type="ARBA" id="ARBA00004651"/>
    </source>
</evidence>
<accession>A0A7K0HR32</accession>
<sequence length="409" mass="46714">MKELKLFLSQPHNTRILLITSLIYAFVLPVVDIFVAAYIMRNSSEAGRVVLYQLMVYSGIPITFWLNGFLLKWIKPNYLYSFGMLLSGFSMLIMISLPELHIQGIVVAGLVMGMSFGFFWSNRDYLVIVSTTDENRNYYYGVETFFNTLTFVVVPVIVGLFISNAINYSWIGNINKAYEFVIYVVMFLAIIASLIICRGDYEKPASSKFVYLRFEPVWYKMLLVAWGKGLVQGFIVTAPAMLIMKLVGEEGELGIVQSISSLVTALMMYVIGRNLKPNRRLVVYFVAVWLFFVGALTNSLVFNYYSVLFFLLCMIVARPLFDMAYFPIQMQVIDYLSEKEDRSEYSYIFNHECGLYIGRVLGCGSFIVLAFCVSDNAALMVTLPIVTLLQAITYWMVKNILKEIDNEVD</sequence>
<keyword evidence="3" id="KW-1003">Cell membrane</keyword>
<evidence type="ECO:0000256" key="5">
    <source>
        <dbReference type="ARBA" id="ARBA00022989"/>
    </source>
</evidence>